<keyword evidence="2" id="KW-1185">Reference proteome</keyword>
<protein>
    <recommendedName>
        <fullName evidence="3">DUF1579 domain-containing protein</fullName>
    </recommendedName>
</protein>
<organism evidence="1 2">
    <name type="scientific">Amycolatopsis alkalitolerans</name>
    <dbReference type="NCBI Taxonomy" id="2547244"/>
    <lineage>
        <taxon>Bacteria</taxon>
        <taxon>Bacillati</taxon>
        <taxon>Actinomycetota</taxon>
        <taxon>Actinomycetes</taxon>
        <taxon>Pseudonocardiales</taxon>
        <taxon>Pseudonocardiaceae</taxon>
        <taxon>Amycolatopsis</taxon>
    </lineage>
</organism>
<dbReference type="Proteomes" id="UP000305546">
    <property type="component" value="Unassembled WGS sequence"/>
</dbReference>
<proteinExistence type="predicted"/>
<evidence type="ECO:0000313" key="2">
    <source>
        <dbReference type="Proteomes" id="UP000305546"/>
    </source>
</evidence>
<reference evidence="1 2" key="1">
    <citation type="submission" date="2019-06" db="EMBL/GenBank/DDBJ databases">
        <title>Amycolatopsis alkalitolerans sp. nov., isolated from Gastrodia elata Blume.</title>
        <authorList>
            <person name="Narsing Rao M.P."/>
            <person name="Li W.J."/>
        </authorList>
    </citation>
    <scope>NUCLEOTIDE SEQUENCE [LARGE SCALE GENOMIC DNA]</scope>
    <source>
        <strain evidence="1 2">SYSUP0005</strain>
    </source>
</reference>
<dbReference type="AlphaFoldDB" id="A0A5C4LV37"/>
<comment type="caution">
    <text evidence="1">The sequence shown here is derived from an EMBL/GenBank/DDBJ whole genome shotgun (WGS) entry which is preliminary data.</text>
</comment>
<gene>
    <name evidence="1" type="ORF">FG385_28440</name>
</gene>
<sequence length="116" mass="13108">MMGLRGRWRIVDMDVWDRDAIDLVGPGFIEFTDDATGQFGFIAVHGWMDCRTVNRDGRARIEFSWDGDDEGDQVSGRGWAVVNDDRTLEGHVFIHMGDDSGFRAVPWTEADERDAG</sequence>
<dbReference type="EMBL" id="VDFW01000034">
    <property type="protein sequence ID" value="TNC21449.1"/>
    <property type="molecule type" value="Genomic_DNA"/>
</dbReference>
<evidence type="ECO:0000313" key="1">
    <source>
        <dbReference type="EMBL" id="TNC21449.1"/>
    </source>
</evidence>
<evidence type="ECO:0008006" key="3">
    <source>
        <dbReference type="Google" id="ProtNLM"/>
    </source>
</evidence>
<accession>A0A5C4LV37</accession>
<name>A0A5C4LV37_9PSEU</name>
<dbReference type="OrthoDB" id="282152at2"/>